<organism evidence="1 2">
    <name type="scientific">Virgibacillus indicus</name>
    <dbReference type="NCBI Taxonomy" id="2024554"/>
    <lineage>
        <taxon>Bacteria</taxon>
        <taxon>Bacillati</taxon>
        <taxon>Bacillota</taxon>
        <taxon>Bacilli</taxon>
        <taxon>Bacillales</taxon>
        <taxon>Bacillaceae</taxon>
        <taxon>Virgibacillus</taxon>
    </lineage>
</organism>
<name>A0A265N993_9BACI</name>
<dbReference type="Pfam" id="PF09580">
    <property type="entry name" value="Spore_YhcN_YlaJ"/>
    <property type="match status" value="1"/>
</dbReference>
<dbReference type="PROSITE" id="PS51257">
    <property type="entry name" value="PROKAR_LIPOPROTEIN"/>
    <property type="match status" value="1"/>
</dbReference>
<comment type="caution">
    <text evidence="1">The sequence shown here is derived from an EMBL/GenBank/DDBJ whole genome shotgun (WGS) entry which is preliminary data.</text>
</comment>
<dbReference type="Proteomes" id="UP000216498">
    <property type="component" value="Unassembled WGS sequence"/>
</dbReference>
<dbReference type="InterPro" id="IPR019076">
    <property type="entry name" value="Spore_lipoprot_YhcN/YlaJ-like"/>
</dbReference>
<proteinExistence type="predicted"/>
<dbReference type="AlphaFoldDB" id="A0A265N993"/>
<keyword evidence="2" id="KW-1185">Reference proteome</keyword>
<protein>
    <recommendedName>
        <fullName evidence="3">Sporulation protein</fullName>
    </recommendedName>
</protein>
<evidence type="ECO:0008006" key="3">
    <source>
        <dbReference type="Google" id="ProtNLM"/>
    </source>
</evidence>
<evidence type="ECO:0000313" key="2">
    <source>
        <dbReference type="Proteomes" id="UP000216498"/>
    </source>
</evidence>
<accession>A0A265N993</accession>
<dbReference type="OrthoDB" id="2691390at2"/>
<sequence>MMKPKLFIPGIVLAVTVISGCAANDNAMDERNENISELDPARELQAPADDELNNRLGYVRYTKDQLNNDAERNHAVTMDRTQMANMITRIILRNDGFNEVATLVTDEEVLIAYDKNEDIDEDIAADIAKKTAVSVMPEFFDVYVSDNDTLIRDIHSLHNSTTTNKNYDNTIDSIIDEMKNSSQGKDSEEG</sequence>
<reference evidence="1 2" key="1">
    <citation type="submission" date="2017-08" db="EMBL/GenBank/DDBJ databases">
        <title>Virgibacillus indicus sp. nov. and Virgibacillus profoundi sp. nov, two moderately halophilic bacteria isolated from marine sediment by using the Microfluidic Streak Plate.</title>
        <authorList>
            <person name="Xu B."/>
            <person name="Hu B."/>
            <person name="Wang J."/>
            <person name="Zhu Y."/>
            <person name="Huang L."/>
            <person name="Du W."/>
            <person name="Huang Y."/>
        </authorList>
    </citation>
    <scope>NUCLEOTIDE SEQUENCE [LARGE SCALE GENOMIC DNA]</scope>
    <source>
        <strain evidence="1 2">IO3-P2-C2</strain>
    </source>
</reference>
<gene>
    <name evidence="1" type="ORF">CIL03_09760</name>
</gene>
<evidence type="ECO:0000313" key="1">
    <source>
        <dbReference type="EMBL" id="OZU88578.1"/>
    </source>
</evidence>
<dbReference type="EMBL" id="NPMS01000004">
    <property type="protein sequence ID" value="OZU88578.1"/>
    <property type="molecule type" value="Genomic_DNA"/>
</dbReference>